<dbReference type="GO" id="GO:0008009">
    <property type="term" value="F:chemokine activity"/>
    <property type="evidence" value="ECO:0007669"/>
    <property type="project" value="InterPro"/>
</dbReference>
<evidence type="ECO:0000256" key="1">
    <source>
        <dbReference type="ARBA" id="ARBA00022514"/>
    </source>
</evidence>
<evidence type="ECO:0000256" key="2">
    <source>
        <dbReference type="SAM" id="SignalP"/>
    </source>
</evidence>
<evidence type="ECO:0000313" key="5">
    <source>
        <dbReference type="Proteomes" id="UP000316079"/>
    </source>
</evidence>
<dbReference type="EMBL" id="SRMA01025770">
    <property type="protein sequence ID" value="TRY91181.1"/>
    <property type="molecule type" value="Genomic_DNA"/>
</dbReference>
<evidence type="ECO:0000259" key="3">
    <source>
        <dbReference type="SMART" id="SM00199"/>
    </source>
</evidence>
<keyword evidence="5" id="KW-1185">Reference proteome</keyword>
<reference evidence="4 5" key="1">
    <citation type="journal article" date="2019" name="Sci. Data">
        <title>Hybrid genome assembly and annotation of Danionella translucida.</title>
        <authorList>
            <person name="Kadobianskyi M."/>
            <person name="Schulze L."/>
            <person name="Schuelke M."/>
            <person name="Judkewitz B."/>
        </authorList>
    </citation>
    <scope>NUCLEOTIDE SEQUENCE [LARGE SCALE GENOMIC DNA]</scope>
    <source>
        <strain evidence="4 5">Bolton</strain>
    </source>
</reference>
<keyword evidence="2" id="KW-0732">Signal</keyword>
<evidence type="ECO:0000313" key="4">
    <source>
        <dbReference type="EMBL" id="TRY91181.1"/>
    </source>
</evidence>
<dbReference type="SMART" id="SM00199">
    <property type="entry name" value="SCY"/>
    <property type="match status" value="1"/>
</dbReference>
<dbReference type="AlphaFoldDB" id="A0A553QMG2"/>
<dbReference type="OrthoDB" id="8900217at2759"/>
<feature type="signal peptide" evidence="2">
    <location>
        <begin position="1"/>
        <end position="22"/>
    </location>
</feature>
<dbReference type="Gene3D" id="2.40.50.40">
    <property type="match status" value="1"/>
</dbReference>
<gene>
    <name evidence="4" type="ORF">DNTS_006108</name>
</gene>
<dbReference type="Proteomes" id="UP000316079">
    <property type="component" value="Unassembled WGS sequence"/>
</dbReference>
<comment type="caution">
    <text evidence="4">The sequence shown here is derived from an EMBL/GenBank/DDBJ whole genome shotgun (WGS) entry which is preliminary data.</text>
</comment>
<name>A0A553QMG2_9TELE</name>
<dbReference type="GO" id="GO:0006955">
    <property type="term" value="P:immune response"/>
    <property type="evidence" value="ECO:0007669"/>
    <property type="project" value="InterPro"/>
</dbReference>
<dbReference type="InterPro" id="IPR001811">
    <property type="entry name" value="Chemokine_IL8-like_dom"/>
</dbReference>
<dbReference type="SUPFAM" id="SSF54117">
    <property type="entry name" value="Interleukin 8-like chemokines"/>
    <property type="match status" value="1"/>
</dbReference>
<dbReference type="GO" id="GO:0005615">
    <property type="term" value="C:extracellular space"/>
    <property type="evidence" value="ECO:0007669"/>
    <property type="project" value="UniProtKB-KW"/>
</dbReference>
<protein>
    <recommendedName>
        <fullName evidence="3">Chemokine interleukin-8-like domain-containing protein</fullName>
    </recommendedName>
</protein>
<proteinExistence type="predicted"/>
<organism evidence="4 5">
    <name type="scientific">Danionella cerebrum</name>
    <dbReference type="NCBI Taxonomy" id="2873325"/>
    <lineage>
        <taxon>Eukaryota</taxon>
        <taxon>Metazoa</taxon>
        <taxon>Chordata</taxon>
        <taxon>Craniata</taxon>
        <taxon>Vertebrata</taxon>
        <taxon>Euteleostomi</taxon>
        <taxon>Actinopterygii</taxon>
        <taxon>Neopterygii</taxon>
        <taxon>Teleostei</taxon>
        <taxon>Ostariophysi</taxon>
        <taxon>Cypriniformes</taxon>
        <taxon>Danionidae</taxon>
        <taxon>Danioninae</taxon>
        <taxon>Danionella</taxon>
    </lineage>
</organism>
<feature type="domain" description="Chemokine interleukin-8-like" evidence="3">
    <location>
        <begin position="26"/>
        <end position="84"/>
    </location>
</feature>
<sequence length="94" mass="10491">MRSASIALLCLTSLMLVHLSSQIASKALCPCLKNTDRVPQKIRIKSYARQPGACYTDAVLFKTDRGMFCCDPTKAKVKEVMQFLEEKMAAIPKH</sequence>
<feature type="chain" id="PRO_5021830767" description="Chemokine interleukin-8-like domain-containing protein" evidence="2">
    <location>
        <begin position="23"/>
        <end position="94"/>
    </location>
</feature>
<accession>A0A553QMG2</accession>
<dbReference type="Pfam" id="PF00048">
    <property type="entry name" value="IL8"/>
    <property type="match status" value="1"/>
</dbReference>
<keyword evidence="1" id="KW-0202">Cytokine</keyword>
<dbReference type="InterPro" id="IPR036048">
    <property type="entry name" value="Interleukin_8-like_sf"/>
</dbReference>